<gene>
    <name evidence="2" type="ORF">EAI_07036</name>
</gene>
<reference evidence="2 3" key="1">
    <citation type="journal article" date="2010" name="Science">
        <title>Genomic comparison of the ants Camponotus floridanus and Harpegnathos saltator.</title>
        <authorList>
            <person name="Bonasio R."/>
            <person name="Zhang G."/>
            <person name="Ye C."/>
            <person name="Mutti N.S."/>
            <person name="Fang X."/>
            <person name="Qin N."/>
            <person name="Donahue G."/>
            <person name="Yang P."/>
            <person name="Li Q."/>
            <person name="Li C."/>
            <person name="Zhang P."/>
            <person name="Huang Z."/>
            <person name="Berger S.L."/>
            <person name="Reinberg D."/>
            <person name="Wang J."/>
            <person name="Liebig J."/>
        </authorList>
    </citation>
    <scope>NUCLEOTIDE SEQUENCE [LARGE SCALE GENOMIC DNA]</scope>
    <source>
        <strain evidence="2 3">R22 G/1</strain>
    </source>
</reference>
<keyword evidence="3" id="KW-1185">Reference proteome</keyword>
<accession>E2BVE1</accession>
<feature type="region of interest" description="Disordered" evidence="1">
    <location>
        <begin position="1"/>
        <end position="58"/>
    </location>
</feature>
<evidence type="ECO:0000313" key="3">
    <source>
        <dbReference type="Proteomes" id="UP000008237"/>
    </source>
</evidence>
<dbReference type="EMBL" id="GL450828">
    <property type="protein sequence ID" value="EFN80317.1"/>
    <property type="molecule type" value="Genomic_DNA"/>
</dbReference>
<proteinExistence type="predicted"/>
<feature type="compositionally biased region" description="Acidic residues" evidence="1">
    <location>
        <begin position="1"/>
        <end position="17"/>
    </location>
</feature>
<sequence>MYRESDGEEEEEEEQEEEEKKKKKKKKKKKEKREKKKKRKAKNRRRRRRRALARRGRAGTHLPFNTLLPFVFFSLCDTGPLSRHRTPCITAAYSYSCRRGWRPRTAAAFKRAIPKTRLGYSSLVLPAAVSDEDNRSGIIRPAESIHASTAQRQVESVFTGR</sequence>
<organism evidence="3">
    <name type="scientific">Harpegnathos saltator</name>
    <name type="common">Jerdon's jumping ant</name>
    <dbReference type="NCBI Taxonomy" id="610380"/>
    <lineage>
        <taxon>Eukaryota</taxon>
        <taxon>Metazoa</taxon>
        <taxon>Ecdysozoa</taxon>
        <taxon>Arthropoda</taxon>
        <taxon>Hexapoda</taxon>
        <taxon>Insecta</taxon>
        <taxon>Pterygota</taxon>
        <taxon>Neoptera</taxon>
        <taxon>Endopterygota</taxon>
        <taxon>Hymenoptera</taxon>
        <taxon>Apocrita</taxon>
        <taxon>Aculeata</taxon>
        <taxon>Formicoidea</taxon>
        <taxon>Formicidae</taxon>
        <taxon>Ponerinae</taxon>
        <taxon>Ponerini</taxon>
        <taxon>Harpegnathos</taxon>
    </lineage>
</organism>
<dbReference type="Proteomes" id="UP000008237">
    <property type="component" value="Unassembled WGS sequence"/>
</dbReference>
<feature type="compositionally biased region" description="Basic residues" evidence="1">
    <location>
        <begin position="21"/>
        <end position="58"/>
    </location>
</feature>
<protein>
    <submittedName>
        <fullName evidence="2">Uncharacterized protein</fullName>
    </submittedName>
</protein>
<dbReference type="InParanoid" id="E2BVE1"/>
<name>E2BVE1_HARSA</name>
<evidence type="ECO:0000256" key="1">
    <source>
        <dbReference type="SAM" id="MobiDB-lite"/>
    </source>
</evidence>
<dbReference type="AlphaFoldDB" id="E2BVE1"/>
<evidence type="ECO:0000313" key="2">
    <source>
        <dbReference type="EMBL" id="EFN80317.1"/>
    </source>
</evidence>